<sequence length="33" mass="3631">MKGHLCHFNYADACRRHGQTPAACAARIFLGVD</sequence>
<dbReference type="EMBL" id="GGEC01012928">
    <property type="protein sequence ID" value="MBW93411.1"/>
    <property type="molecule type" value="Transcribed_RNA"/>
</dbReference>
<organism evidence="1">
    <name type="scientific">Rhizophora mucronata</name>
    <name type="common">Asiatic mangrove</name>
    <dbReference type="NCBI Taxonomy" id="61149"/>
    <lineage>
        <taxon>Eukaryota</taxon>
        <taxon>Viridiplantae</taxon>
        <taxon>Streptophyta</taxon>
        <taxon>Embryophyta</taxon>
        <taxon>Tracheophyta</taxon>
        <taxon>Spermatophyta</taxon>
        <taxon>Magnoliopsida</taxon>
        <taxon>eudicotyledons</taxon>
        <taxon>Gunneridae</taxon>
        <taxon>Pentapetalae</taxon>
        <taxon>rosids</taxon>
        <taxon>fabids</taxon>
        <taxon>Malpighiales</taxon>
        <taxon>Rhizophoraceae</taxon>
        <taxon>Rhizophora</taxon>
    </lineage>
</organism>
<dbReference type="AlphaFoldDB" id="A0A2P2JIX2"/>
<name>A0A2P2JIX2_RHIMU</name>
<proteinExistence type="predicted"/>
<reference evidence="1" key="1">
    <citation type="submission" date="2018-02" db="EMBL/GenBank/DDBJ databases">
        <title>Rhizophora mucronata_Transcriptome.</title>
        <authorList>
            <person name="Meera S.P."/>
            <person name="Sreeshan A."/>
            <person name="Augustine A."/>
        </authorList>
    </citation>
    <scope>NUCLEOTIDE SEQUENCE</scope>
    <source>
        <tissue evidence="1">Leaf</tissue>
    </source>
</reference>
<accession>A0A2P2JIX2</accession>
<evidence type="ECO:0000313" key="1">
    <source>
        <dbReference type="EMBL" id="MBW93411.1"/>
    </source>
</evidence>
<protein>
    <submittedName>
        <fullName evidence="1">Uncharacterized protein</fullName>
    </submittedName>
</protein>